<dbReference type="SMART" id="SM00530">
    <property type="entry name" value="HTH_XRE"/>
    <property type="match status" value="1"/>
</dbReference>
<dbReference type="Gene3D" id="1.10.260.40">
    <property type="entry name" value="lambda repressor-like DNA-binding domains"/>
    <property type="match status" value="1"/>
</dbReference>
<comment type="caution">
    <text evidence="3">The sequence shown here is derived from an EMBL/GenBank/DDBJ whole genome shotgun (WGS) entry which is preliminary data.</text>
</comment>
<name>A0ABS5NFK5_TSUPA</name>
<organism evidence="3 4">
    <name type="scientific">Tsukamurella paurometabola</name>
    <name type="common">Corynebacterium paurometabolum</name>
    <dbReference type="NCBI Taxonomy" id="2061"/>
    <lineage>
        <taxon>Bacteria</taxon>
        <taxon>Bacillati</taxon>
        <taxon>Actinomycetota</taxon>
        <taxon>Actinomycetes</taxon>
        <taxon>Mycobacteriales</taxon>
        <taxon>Tsukamurellaceae</taxon>
        <taxon>Tsukamurella</taxon>
    </lineage>
</organism>
<dbReference type="InterPro" id="IPR010982">
    <property type="entry name" value="Lambda_DNA-bd_dom_sf"/>
</dbReference>
<keyword evidence="1" id="KW-0238">DNA-binding</keyword>
<gene>
    <name evidence="3" type="ORF">KFZ73_17775</name>
</gene>
<reference evidence="3 4" key="1">
    <citation type="submission" date="2021-04" db="EMBL/GenBank/DDBJ databases">
        <title>Whole genome sequence analysis of a thiophenic sulfur metabolizing bacteria.</title>
        <authorList>
            <person name="Akhtar N."/>
            <person name="Akram J."/>
            <person name="Aslam A."/>
        </authorList>
    </citation>
    <scope>NUCLEOTIDE SEQUENCE [LARGE SCALE GENOMIC DNA]</scope>
    <source>
        <strain evidence="3 4">3OW</strain>
    </source>
</reference>
<evidence type="ECO:0000313" key="4">
    <source>
        <dbReference type="Proteomes" id="UP000676853"/>
    </source>
</evidence>
<dbReference type="Pfam" id="PF01381">
    <property type="entry name" value="HTH_3"/>
    <property type="match status" value="1"/>
</dbReference>
<dbReference type="InterPro" id="IPR050807">
    <property type="entry name" value="TransReg_Diox_bact_type"/>
</dbReference>
<dbReference type="Proteomes" id="UP000676853">
    <property type="component" value="Unassembled WGS sequence"/>
</dbReference>
<dbReference type="CDD" id="cd00093">
    <property type="entry name" value="HTH_XRE"/>
    <property type="match status" value="1"/>
</dbReference>
<sequence length="99" mass="10463">MPAPAHRLTSQQVRVRAVRREALGTAIREARKAKGLTQAQVAEAAGLARSTVIEVERGQKSLSSDALWNLAVALDTPLSVIIAAAEADPGLKATLKPEQ</sequence>
<accession>A0ABS5NFK5</accession>
<dbReference type="RefSeq" id="WP_212554582.1">
    <property type="nucleotide sequence ID" value="NZ_JAGXOE010000050.1"/>
</dbReference>
<dbReference type="PROSITE" id="PS50943">
    <property type="entry name" value="HTH_CROC1"/>
    <property type="match status" value="1"/>
</dbReference>
<protein>
    <submittedName>
        <fullName evidence="3">Helix-turn-helix transcriptional regulator</fullName>
    </submittedName>
</protein>
<evidence type="ECO:0000259" key="2">
    <source>
        <dbReference type="PROSITE" id="PS50943"/>
    </source>
</evidence>
<dbReference type="PANTHER" id="PTHR46797">
    <property type="entry name" value="HTH-TYPE TRANSCRIPTIONAL REGULATOR"/>
    <property type="match status" value="1"/>
</dbReference>
<feature type="domain" description="HTH cro/C1-type" evidence="2">
    <location>
        <begin position="27"/>
        <end position="81"/>
    </location>
</feature>
<dbReference type="EMBL" id="JAGXOE010000050">
    <property type="protein sequence ID" value="MBS4103079.1"/>
    <property type="molecule type" value="Genomic_DNA"/>
</dbReference>
<dbReference type="SUPFAM" id="SSF47413">
    <property type="entry name" value="lambda repressor-like DNA-binding domains"/>
    <property type="match status" value="1"/>
</dbReference>
<keyword evidence="4" id="KW-1185">Reference proteome</keyword>
<proteinExistence type="predicted"/>
<evidence type="ECO:0000313" key="3">
    <source>
        <dbReference type="EMBL" id="MBS4103079.1"/>
    </source>
</evidence>
<dbReference type="PANTHER" id="PTHR46797:SF1">
    <property type="entry name" value="METHYLPHOSPHONATE SYNTHASE"/>
    <property type="match status" value="1"/>
</dbReference>
<evidence type="ECO:0000256" key="1">
    <source>
        <dbReference type="ARBA" id="ARBA00023125"/>
    </source>
</evidence>
<dbReference type="InterPro" id="IPR001387">
    <property type="entry name" value="Cro/C1-type_HTH"/>
</dbReference>